<evidence type="ECO:0000313" key="9">
    <source>
        <dbReference type="EMBL" id="ORY27888.1"/>
    </source>
</evidence>
<dbReference type="Gene3D" id="4.10.240.10">
    <property type="entry name" value="Zn(2)-C6 fungal-type DNA-binding domain"/>
    <property type="match status" value="1"/>
</dbReference>
<dbReference type="SUPFAM" id="SSF57701">
    <property type="entry name" value="Zn2/Cys6 DNA-binding domain"/>
    <property type="match status" value="1"/>
</dbReference>
<sequence>MSTLIGPKPNHACVACRAIKTRCGSDPNDPSGPCLRCQRLRITCDYSRKKPGRKAGQKSLSSTGIDRDSVGSTSDSNTVTFAKDLFDIRTNRAPPPFPATTTVPAIRPNFNPPSQGPSEPTPGSMHSCTADGVVPSTLDVTDHLDPEIPPDGRPIGRPLPARVRTQAGRNEAGGVVVQDPVSLDYVSQLEAEGLMKMYYEHLNPQIAILDYKLHTVDYVRHTSSILFTAILAVSAKFFRPQIYPPLLTHAQTILNRAMAVGECDLGIVQALLILVYWKTPTDRSAWVKLGIGIRLGYQLGLHARRKTPLPADEMQARTIRAAERTWFCLSCFDRAYSEIFDLPHTIRLEELGDAEAWANENPDLRIVADLHVASAVATASAQLMWAKFRQTRHTLPPEWRLVFLQDIYAQYERHEEHWFPEHPDRRLFGEVEHRSLRWFDLNHLFKLKFEMIDCAAPAEVPNLIKECLILAHEFTEQTEQLGYDGSLLYLQDTSAAHLSAFGMVAYKLFWLLDVSQKRLILRAVERLHRCCKDVAGGDEDAITAFIARFFQRLLQTINAESRAASRASSPNIRPDQVDLSADQPLFSLFSDQDDIMRISTMPADDNHVLDDQYW</sequence>
<dbReference type="InterPro" id="IPR036864">
    <property type="entry name" value="Zn2-C6_fun-type_DNA-bd_sf"/>
</dbReference>
<evidence type="ECO:0000256" key="6">
    <source>
        <dbReference type="ARBA" id="ARBA00023242"/>
    </source>
</evidence>
<dbReference type="Proteomes" id="UP000193986">
    <property type="component" value="Unassembled WGS sequence"/>
</dbReference>
<dbReference type="Pfam" id="PF00172">
    <property type="entry name" value="Zn_clus"/>
    <property type="match status" value="1"/>
</dbReference>
<gene>
    <name evidence="9" type="ORF">BCR39DRAFT_536618</name>
</gene>
<dbReference type="CDD" id="cd00067">
    <property type="entry name" value="GAL4"/>
    <property type="match status" value="1"/>
</dbReference>
<protein>
    <recommendedName>
        <fullName evidence="8">Zn(2)-C6 fungal-type domain-containing protein</fullName>
    </recommendedName>
</protein>
<dbReference type="PROSITE" id="PS00463">
    <property type="entry name" value="ZN2_CY6_FUNGAL_1"/>
    <property type="match status" value="1"/>
</dbReference>
<organism evidence="9 10">
    <name type="scientific">Naematelia encephala</name>
    <dbReference type="NCBI Taxonomy" id="71784"/>
    <lineage>
        <taxon>Eukaryota</taxon>
        <taxon>Fungi</taxon>
        <taxon>Dikarya</taxon>
        <taxon>Basidiomycota</taxon>
        <taxon>Agaricomycotina</taxon>
        <taxon>Tremellomycetes</taxon>
        <taxon>Tremellales</taxon>
        <taxon>Naemateliaceae</taxon>
        <taxon>Naematelia</taxon>
    </lineage>
</organism>
<dbReference type="Pfam" id="PF04082">
    <property type="entry name" value="Fungal_trans"/>
    <property type="match status" value="1"/>
</dbReference>
<feature type="compositionally biased region" description="Polar residues" evidence="7">
    <location>
        <begin position="58"/>
        <end position="77"/>
    </location>
</feature>
<dbReference type="GO" id="GO:0006351">
    <property type="term" value="P:DNA-templated transcription"/>
    <property type="evidence" value="ECO:0007669"/>
    <property type="project" value="InterPro"/>
</dbReference>
<evidence type="ECO:0000256" key="3">
    <source>
        <dbReference type="ARBA" id="ARBA00023015"/>
    </source>
</evidence>
<name>A0A1Y2AZ92_9TREE</name>
<comment type="subcellular location">
    <subcellularLocation>
        <location evidence="1">Nucleus</location>
    </subcellularLocation>
</comment>
<dbReference type="InParanoid" id="A0A1Y2AZ92"/>
<keyword evidence="5" id="KW-0804">Transcription</keyword>
<dbReference type="PANTHER" id="PTHR31845">
    <property type="entry name" value="FINGER DOMAIN PROTEIN, PUTATIVE-RELATED"/>
    <property type="match status" value="1"/>
</dbReference>
<evidence type="ECO:0000256" key="4">
    <source>
        <dbReference type="ARBA" id="ARBA00023125"/>
    </source>
</evidence>
<keyword evidence="4" id="KW-0238">DNA-binding</keyword>
<dbReference type="InterPro" id="IPR051089">
    <property type="entry name" value="prtT"/>
</dbReference>
<dbReference type="GO" id="GO:0008270">
    <property type="term" value="F:zinc ion binding"/>
    <property type="evidence" value="ECO:0007669"/>
    <property type="project" value="InterPro"/>
</dbReference>
<dbReference type="CDD" id="cd12148">
    <property type="entry name" value="fungal_TF_MHR"/>
    <property type="match status" value="1"/>
</dbReference>
<dbReference type="STRING" id="71784.A0A1Y2AZ92"/>
<feature type="domain" description="Zn(2)-C6 fungal-type" evidence="8">
    <location>
        <begin position="12"/>
        <end position="46"/>
    </location>
</feature>
<keyword evidence="6" id="KW-0539">Nucleus</keyword>
<proteinExistence type="predicted"/>
<dbReference type="PANTHER" id="PTHR31845:SF19">
    <property type="entry name" value="TRANSCRIPTION FACTOR DOMAIN-CONTAINING PROTEIN"/>
    <property type="match status" value="1"/>
</dbReference>
<evidence type="ECO:0000313" key="10">
    <source>
        <dbReference type="Proteomes" id="UP000193986"/>
    </source>
</evidence>
<dbReference type="GO" id="GO:0000981">
    <property type="term" value="F:DNA-binding transcription factor activity, RNA polymerase II-specific"/>
    <property type="evidence" value="ECO:0007669"/>
    <property type="project" value="InterPro"/>
</dbReference>
<dbReference type="AlphaFoldDB" id="A0A1Y2AZ92"/>
<evidence type="ECO:0000256" key="7">
    <source>
        <dbReference type="SAM" id="MobiDB-lite"/>
    </source>
</evidence>
<evidence type="ECO:0000256" key="5">
    <source>
        <dbReference type="ARBA" id="ARBA00023163"/>
    </source>
</evidence>
<dbReference type="SMART" id="SM00066">
    <property type="entry name" value="GAL4"/>
    <property type="match status" value="1"/>
</dbReference>
<dbReference type="InterPro" id="IPR001138">
    <property type="entry name" value="Zn2Cys6_DnaBD"/>
</dbReference>
<accession>A0A1Y2AZ92</accession>
<comment type="caution">
    <text evidence="9">The sequence shown here is derived from an EMBL/GenBank/DDBJ whole genome shotgun (WGS) entry which is preliminary data.</text>
</comment>
<dbReference type="EMBL" id="MCFC01000035">
    <property type="protein sequence ID" value="ORY27888.1"/>
    <property type="molecule type" value="Genomic_DNA"/>
</dbReference>
<evidence type="ECO:0000256" key="2">
    <source>
        <dbReference type="ARBA" id="ARBA00022723"/>
    </source>
</evidence>
<dbReference type="InterPro" id="IPR007219">
    <property type="entry name" value="XnlR_reg_dom"/>
</dbReference>
<dbReference type="GO" id="GO:0005634">
    <property type="term" value="C:nucleus"/>
    <property type="evidence" value="ECO:0007669"/>
    <property type="project" value="UniProtKB-SubCell"/>
</dbReference>
<dbReference type="PROSITE" id="PS50048">
    <property type="entry name" value="ZN2_CY6_FUNGAL_2"/>
    <property type="match status" value="1"/>
</dbReference>
<keyword evidence="3" id="KW-0805">Transcription regulation</keyword>
<keyword evidence="10" id="KW-1185">Reference proteome</keyword>
<dbReference type="GO" id="GO:0000976">
    <property type="term" value="F:transcription cis-regulatory region binding"/>
    <property type="evidence" value="ECO:0007669"/>
    <property type="project" value="TreeGrafter"/>
</dbReference>
<evidence type="ECO:0000256" key="1">
    <source>
        <dbReference type="ARBA" id="ARBA00004123"/>
    </source>
</evidence>
<keyword evidence="2" id="KW-0479">Metal-binding</keyword>
<feature type="region of interest" description="Disordered" evidence="7">
    <location>
        <begin position="92"/>
        <end position="126"/>
    </location>
</feature>
<evidence type="ECO:0000259" key="8">
    <source>
        <dbReference type="PROSITE" id="PS50048"/>
    </source>
</evidence>
<feature type="region of interest" description="Disordered" evidence="7">
    <location>
        <begin position="48"/>
        <end position="77"/>
    </location>
</feature>
<reference evidence="9 10" key="1">
    <citation type="submission" date="2016-07" db="EMBL/GenBank/DDBJ databases">
        <title>Pervasive Adenine N6-methylation of Active Genes in Fungi.</title>
        <authorList>
            <consortium name="DOE Joint Genome Institute"/>
            <person name="Mondo S.J."/>
            <person name="Dannebaum R.O."/>
            <person name="Kuo R.C."/>
            <person name="Labutti K."/>
            <person name="Haridas S."/>
            <person name="Kuo A."/>
            <person name="Salamov A."/>
            <person name="Ahrendt S.R."/>
            <person name="Lipzen A."/>
            <person name="Sullivan W."/>
            <person name="Andreopoulos W.B."/>
            <person name="Clum A."/>
            <person name="Lindquist E."/>
            <person name="Daum C."/>
            <person name="Ramamoorthy G.K."/>
            <person name="Gryganskyi A."/>
            <person name="Culley D."/>
            <person name="Magnuson J.K."/>
            <person name="James T.Y."/>
            <person name="O'Malley M.A."/>
            <person name="Stajich J.E."/>
            <person name="Spatafora J.W."/>
            <person name="Visel A."/>
            <person name="Grigoriev I.V."/>
        </authorList>
    </citation>
    <scope>NUCLEOTIDE SEQUENCE [LARGE SCALE GENOMIC DNA]</scope>
    <source>
        <strain evidence="9 10">68-887.2</strain>
    </source>
</reference>
<dbReference type="OrthoDB" id="3163292at2759"/>